<name>A0A848MBS6_PAELE</name>
<keyword evidence="3" id="KW-1185">Reference proteome</keyword>
<comment type="caution">
    <text evidence="2">The sequence shown here is derived from an EMBL/GenBank/DDBJ whole genome shotgun (WGS) entry which is preliminary data.</text>
</comment>
<protein>
    <submittedName>
        <fullName evidence="2">Uncharacterized protein</fullName>
    </submittedName>
</protein>
<dbReference type="EMBL" id="JABBPN010000020">
    <property type="protein sequence ID" value="NMO97631.1"/>
    <property type="molecule type" value="Genomic_DNA"/>
</dbReference>
<organism evidence="2 3">
    <name type="scientific">Paenibacillus lemnae</name>
    <dbReference type="NCBI Taxonomy" id="1330551"/>
    <lineage>
        <taxon>Bacteria</taxon>
        <taxon>Bacillati</taxon>
        <taxon>Bacillota</taxon>
        <taxon>Bacilli</taxon>
        <taxon>Bacillales</taxon>
        <taxon>Paenibacillaceae</taxon>
        <taxon>Paenibacillus</taxon>
    </lineage>
</organism>
<evidence type="ECO:0000256" key="1">
    <source>
        <dbReference type="SAM" id="Phobius"/>
    </source>
</evidence>
<evidence type="ECO:0000313" key="3">
    <source>
        <dbReference type="Proteomes" id="UP000565468"/>
    </source>
</evidence>
<dbReference type="AlphaFoldDB" id="A0A848MBS6"/>
<keyword evidence="1" id="KW-0472">Membrane</keyword>
<sequence length="177" mass="20518">MNKSKVTIIGISIVSIFILLFFINDKYIQEYKYASSYFLNQSMNSMNDAALNIINHVDGSHEFTVRELLDIYEEEAKLIETYADISYSLKLEENSKILNPSKLYMLVPLNNTEWWSKKEDKELVVLNETEYNSINNLLNLSKIVSITFKDLDITYVEETTPSIATKLLSAITKEYPY</sequence>
<accession>A0A848MBS6</accession>
<gene>
    <name evidence="2" type="ORF">HII30_17845</name>
</gene>
<evidence type="ECO:0000313" key="2">
    <source>
        <dbReference type="EMBL" id="NMO97631.1"/>
    </source>
</evidence>
<dbReference type="Proteomes" id="UP000565468">
    <property type="component" value="Unassembled WGS sequence"/>
</dbReference>
<dbReference type="RefSeq" id="WP_169506401.1">
    <property type="nucleotide sequence ID" value="NZ_JABBPN010000020.1"/>
</dbReference>
<proteinExistence type="predicted"/>
<reference evidence="2 3" key="1">
    <citation type="submission" date="2020-04" db="EMBL/GenBank/DDBJ databases">
        <title>Paenibacillus algicola sp. nov., a novel marine bacterium producing alginate lyase.</title>
        <authorList>
            <person name="Huang H."/>
        </authorList>
    </citation>
    <scope>NUCLEOTIDE SEQUENCE [LARGE SCALE GENOMIC DNA]</scope>
    <source>
        <strain evidence="2 3">L7-75</strain>
    </source>
</reference>
<keyword evidence="1" id="KW-0812">Transmembrane</keyword>
<keyword evidence="1" id="KW-1133">Transmembrane helix</keyword>
<feature type="transmembrane region" description="Helical" evidence="1">
    <location>
        <begin position="6"/>
        <end position="23"/>
    </location>
</feature>